<keyword evidence="1" id="KW-0378">Hydrolase</keyword>
<organism evidence="3 4">
    <name type="scientific">Nguyenibacter vanlangensis</name>
    <dbReference type="NCBI Taxonomy" id="1216886"/>
    <lineage>
        <taxon>Bacteria</taxon>
        <taxon>Pseudomonadati</taxon>
        <taxon>Pseudomonadota</taxon>
        <taxon>Alphaproteobacteria</taxon>
        <taxon>Acetobacterales</taxon>
        <taxon>Acetobacteraceae</taxon>
        <taxon>Nguyenibacter</taxon>
    </lineage>
</organism>
<evidence type="ECO:0000313" key="4">
    <source>
        <dbReference type="Proteomes" id="UP001449795"/>
    </source>
</evidence>
<evidence type="ECO:0000256" key="1">
    <source>
        <dbReference type="ARBA" id="ARBA00022801"/>
    </source>
</evidence>
<dbReference type="Pfam" id="PF01204">
    <property type="entry name" value="Trehalase"/>
    <property type="match status" value="1"/>
</dbReference>
<dbReference type="EMBL" id="CP152276">
    <property type="protein sequence ID" value="XAE42294.1"/>
    <property type="molecule type" value="Genomic_DNA"/>
</dbReference>
<dbReference type="SUPFAM" id="SSF48208">
    <property type="entry name" value="Six-hairpin glycosidases"/>
    <property type="match status" value="1"/>
</dbReference>
<dbReference type="PRINTS" id="PR00744">
    <property type="entry name" value="GLHYDRLASE37"/>
</dbReference>
<dbReference type="InterPro" id="IPR012341">
    <property type="entry name" value="6hp_glycosidase-like_sf"/>
</dbReference>
<dbReference type="RefSeq" id="WP_342628066.1">
    <property type="nucleotide sequence ID" value="NZ_CP152276.1"/>
</dbReference>
<dbReference type="PROSITE" id="PS00927">
    <property type="entry name" value="TREHALASE_1"/>
    <property type="match status" value="1"/>
</dbReference>
<dbReference type="InterPro" id="IPR018232">
    <property type="entry name" value="Glyco_hydro_37_CS"/>
</dbReference>
<reference evidence="3 4" key="1">
    <citation type="submission" date="2024-04" db="EMBL/GenBank/DDBJ databases">
        <title>Complete genome sequence of Nguyenibacter vanlangesis HBCM-1154, a strain capable of nitrogen fixation, IAA production, and phosphorus solubilization isolated from sugarcane soil.</title>
        <authorList>
            <person name="MY HANH P."/>
        </authorList>
    </citation>
    <scope>NUCLEOTIDE SEQUENCE [LARGE SCALE GENOMIC DNA]</scope>
    <source>
        <strain evidence="3 4">HBCM 1154</strain>
    </source>
</reference>
<dbReference type="NCBIfam" id="NF009773">
    <property type="entry name" value="PRK13270.1"/>
    <property type="match status" value="1"/>
</dbReference>
<dbReference type="PANTHER" id="PTHR23403:SF8">
    <property type="entry name" value="CYTOPLASMIC TREHALASE"/>
    <property type="match status" value="1"/>
</dbReference>
<dbReference type="InterPro" id="IPR001661">
    <property type="entry name" value="Glyco_hydro_37"/>
</dbReference>
<gene>
    <name evidence="3" type="primary">treF</name>
    <name evidence="3" type="ORF">AAC691_18855</name>
</gene>
<dbReference type="Proteomes" id="UP001449795">
    <property type="component" value="Chromosome"/>
</dbReference>
<evidence type="ECO:0000256" key="2">
    <source>
        <dbReference type="ARBA" id="ARBA00023295"/>
    </source>
</evidence>
<sequence length="536" mass="59592">MLLAETILASGGHAPGVEHVAPADIMTPADRYQELFVAVQSGRVFPDSKSFVDCVPRRAPEAILRAYRAGNAAAGFDLSRFVAENFTPEPVVASRYVSDPGQSLAAHIDGLWGVLSRHPDDHAAHGSLLPLPHPYVVPGGRFSELYYWDSYFTMLGLAAGGKHRLLHAMADNFSFIIQAYGHIPNGNRSYYLSRSQPPVFALMVGLLERHGLRQAVRYLPDLLREYAYWMDGADGLCPGEARRHVVCLPDNMLLNRYWDDRDTPREEAYCEDVATAAAGTRPAADIYRDLRAGAASGWDFSSRWLGSPDDLSSIRTTAILPVDLNSFLHLLERQIERLSRLAGDEARAVLFHRRAAIRRRAIDRYFWQPEQGAFVDYDWALMRHRPQVTAASAVPLYVGLASHHQAHRVAATLAERLLLPGGLATTEQHSIQQWDRANGWAPLQWMAIHGMRRYGLYAQARDLSHRWLATVAGLYAREAKLVEKYAIGSAPDGLGGGGGEYPLQDGFGWTNGVTRMLLADYADHHAHHARAGRVRH</sequence>
<evidence type="ECO:0000313" key="3">
    <source>
        <dbReference type="EMBL" id="XAE42294.1"/>
    </source>
</evidence>
<dbReference type="InterPro" id="IPR008928">
    <property type="entry name" value="6-hairpin_glycosidase_sf"/>
</dbReference>
<proteinExistence type="predicted"/>
<dbReference type="PANTHER" id="PTHR23403">
    <property type="entry name" value="TREHALASE"/>
    <property type="match status" value="1"/>
</dbReference>
<dbReference type="NCBIfam" id="NF009774">
    <property type="entry name" value="PRK13271.1"/>
    <property type="match status" value="1"/>
</dbReference>
<dbReference type="Gene3D" id="1.50.10.10">
    <property type="match status" value="1"/>
</dbReference>
<protein>
    <submittedName>
        <fullName evidence="3">Alpha,alpha-trehalase TreF</fullName>
    </submittedName>
</protein>
<accession>A0ABZ3D3W2</accession>
<name>A0ABZ3D3W2_9PROT</name>
<keyword evidence="4" id="KW-1185">Reference proteome</keyword>
<keyword evidence="2" id="KW-0326">Glycosidase</keyword>